<proteinExistence type="predicted"/>
<evidence type="ECO:0000313" key="4">
    <source>
        <dbReference type="EMBL" id="QHU22717.1"/>
    </source>
</evidence>
<keyword evidence="3" id="KW-0472">Membrane</keyword>
<evidence type="ECO:0000256" key="3">
    <source>
        <dbReference type="SAM" id="Phobius"/>
    </source>
</evidence>
<evidence type="ECO:0000256" key="1">
    <source>
        <dbReference type="SAM" id="Coils"/>
    </source>
</evidence>
<feature type="compositionally biased region" description="Basic and acidic residues" evidence="2">
    <location>
        <begin position="362"/>
        <end position="377"/>
    </location>
</feature>
<feature type="transmembrane region" description="Helical" evidence="3">
    <location>
        <begin position="755"/>
        <end position="773"/>
    </location>
</feature>
<sequence length="816" mass="93060">MKGLCVIILLITITCIVLTIQKKYIIESFISNSDYQKAKQAWDVCLKLPQNMRLLNKKCLTARKILDNASKKSNRSQKLSIEFSGGAPISEGGYARLLDRGIFSSQLLDIESKLGEFIYNGPPEYVNQEDEPTGDVWNDKRRIDSEKGLYLSAMPARTWSRARYARNILYNNYWLSALVANRSKSKSKKTISIIYDLAPDLFNGQGGGHRWHSWAEVPYLIGKYDGGIAIAELITLGGFNLKRSQPVNVPGWDSLSNSLQNSYSQTYYNEDPIIGLHHSKVIFTIPESRNITFDEKFFTSLAAPVINAQTFEPKNPEELPTVYENRPVCIYPKRDWSCKSYNPGCYGLFTEIPPPIGGFTEKLGREPGFKNEPELGKSKPNGPESNQDAQKTFNIGNHIVYFMVQNTGIINYVDGGDNDNYKLKFWLLFDNFILAQDFEQLKEVPTFEVELSASEDIPNMEMEFPDDDTVILKVLKKEYVNGSLTDTYVEKIINMGTPIYSDIQESAIERVRFGVTPNEDNIIPETISIKINKNNSGLWEDVDGATEIRHSFLPSIVRSGINQTSIVDEGNGNYSLFMNGELCYRKMEDDSGLTKAFNSEIEEIVFGVEGKYHPKIDYKYSYIEFGMKAITVGIDLYDEMLDGNALFQKFLSFLPEDEKSKYCELVYQGQIDGLEEEKVELEEQINQIENDHELEKQKMYSRINEVKVQRDEVQQTAIKAAELQLRELEGNRKKNINSISRTNTKFKKAKRTNKILLGTLITLILLLIVSCFFKFSVYGEEMGENLSESISNIFGNNRARFEYRGPRRIPFIGTDY</sequence>
<dbReference type="EMBL" id="MN741017">
    <property type="protein sequence ID" value="QHU22717.1"/>
    <property type="molecule type" value="Genomic_DNA"/>
</dbReference>
<protein>
    <submittedName>
        <fullName evidence="4">Uncharacterized protein</fullName>
    </submittedName>
</protein>
<feature type="region of interest" description="Disordered" evidence="2">
    <location>
        <begin position="361"/>
        <end position="389"/>
    </location>
</feature>
<feature type="coiled-coil region" evidence="1">
    <location>
        <begin position="664"/>
        <end position="738"/>
    </location>
</feature>
<accession>A0A6C0L1C7</accession>
<keyword evidence="3" id="KW-0812">Transmembrane</keyword>
<name>A0A6C0L1C7_9ZZZZ</name>
<evidence type="ECO:0000256" key="2">
    <source>
        <dbReference type="SAM" id="MobiDB-lite"/>
    </source>
</evidence>
<reference evidence="4" key="1">
    <citation type="journal article" date="2020" name="Nature">
        <title>Giant virus diversity and host interactions through global metagenomics.</title>
        <authorList>
            <person name="Schulz F."/>
            <person name="Roux S."/>
            <person name="Paez-Espino D."/>
            <person name="Jungbluth S."/>
            <person name="Walsh D.A."/>
            <person name="Denef V.J."/>
            <person name="McMahon K.D."/>
            <person name="Konstantinidis K.T."/>
            <person name="Eloe-Fadrosh E.A."/>
            <person name="Kyrpides N.C."/>
            <person name="Woyke T."/>
        </authorList>
    </citation>
    <scope>NUCLEOTIDE SEQUENCE</scope>
    <source>
        <strain evidence="4">GVMAG-S-ERX555907-63</strain>
    </source>
</reference>
<keyword evidence="1" id="KW-0175">Coiled coil</keyword>
<dbReference type="AlphaFoldDB" id="A0A6C0L1C7"/>
<organism evidence="4">
    <name type="scientific">viral metagenome</name>
    <dbReference type="NCBI Taxonomy" id="1070528"/>
    <lineage>
        <taxon>unclassified sequences</taxon>
        <taxon>metagenomes</taxon>
        <taxon>organismal metagenomes</taxon>
    </lineage>
</organism>
<keyword evidence="3" id="KW-1133">Transmembrane helix</keyword>